<dbReference type="GO" id="GO:0015990">
    <property type="term" value="P:electron transport coupled proton transport"/>
    <property type="evidence" value="ECO:0007669"/>
    <property type="project" value="TreeGrafter"/>
</dbReference>
<dbReference type="InterPro" id="IPR003945">
    <property type="entry name" value="NU5C-like"/>
</dbReference>
<keyword evidence="4 5" id="KW-0472">Membrane</keyword>
<dbReference type="GO" id="GO:0042773">
    <property type="term" value="P:ATP synthesis coupled electron transport"/>
    <property type="evidence" value="ECO:0007669"/>
    <property type="project" value="InterPro"/>
</dbReference>
<dbReference type="GO" id="GO:0008137">
    <property type="term" value="F:NADH dehydrogenase (ubiquinone) activity"/>
    <property type="evidence" value="ECO:0007669"/>
    <property type="project" value="InterPro"/>
</dbReference>
<organism evidence="6 7">
    <name type="scientific">Mycolicibacterium agri</name>
    <name type="common">Mycobacterium agri</name>
    <dbReference type="NCBI Taxonomy" id="36811"/>
    <lineage>
        <taxon>Bacteria</taxon>
        <taxon>Bacillati</taxon>
        <taxon>Actinomycetota</taxon>
        <taxon>Actinomycetes</taxon>
        <taxon>Mycobacteriales</taxon>
        <taxon>Mycobacteriaceae</taxon>
        <taxon>Mycolicibacterium</taxon>
    </lineage>
</organism>
<dbReference type="EMBL" id="PDCP01000011">
    <property type="protein sequence ID" value="PEG40286.1"/>
    <property type="molecule type" value="Genomic_DNA"/>
</dbReference>
<protein>
    <submittedName>
        <fullName evidence="6">NADH-quinone oxidoreductase subunit L</fullName>
    </submittedName>
</protein>
<evidence type="ECO:0000256" key="3">
    <source>
        <dbReference type="ARBA" id="ARBA00022989"/>
    </source>
</evidence>
<accession>A0A2A7N8U3</accession>
<comment type="caution">
    <text evidence="6">The sequence shown here is derived from an EMBL/GenBank/DDBJ whole genome shotgun (WGS) entry which is preliminary data.</text>
</comment>
<gene>
    <name evidence="6" type="ORF">CQY20_08520</name>
</gene>
<feature type="transmembrane region" description="Helical" evidence="5">
    <location>
        <begin position="165"/>
        <end position="184"/>
    </location>
</feature>
<dbReference type="GO" id="GO:0016020">
    <property type="term" value="C:membrane"/>
    <property type="evidence" value="ECO:0007669"/>
    <property type="project" value="UniProtKB-SubCell"/>
</dbReference>
<sequence length="185" mass="19454">GQRRWAPDAHPHEAPAVMTWPMILLAVGSVASGAVLAIGGTLTHWLQPVVGTHEEHHVVPAWVVTIVVLSVVALGIMIAYRMYALAAVPDTAPEEVSALTVAARKDLYGDVINEELLMKPGQVLTRDLVVIDDKGIDGAATGLAILIARISNGLRLLQTGFARSYALSMLAGAALVTAATLAVLR</sequence>
<dbReference type="PANTHER" id="PTHR42829:SF2">
    <property type="entry name" value="NADH-UBIQUINONE OXIDOREDUCTASE CHAIN 5"/>
    <property type="match status" value="1"/>
</dbReference>
<keyword evidence="7" id="KW-1185">Reference proteome</keyword>
<keyword evidence="3 5" id="KW-1133">Transmembrane helix</keyword>
<comment type="subcellular location">
    <subcellularLocation>
        <location evidence="1">Membrane</location>
        <topology evidence="1">Multi-pass membrane protein</topology>
    </subcellularLocation>
</comment>
<reference evidence="6 7" key="1">
    <citation type="submission" date="2017-10" db="EMBL/GenBank/DDBJ databases">
        <title>The new phylogeny of genus Mycobacterium.</title>
        <authorList>
            <person name="Tortoli E."/>
            <person name="Trovato A."/>
            <person name="Cirillo D.M."/>
        </authorList>
    </citation>
    <scope>NUCLEOTIDE SEQUENCE [LARGE SCALE GENOMIC DNA]</scope>
    <source>
        <strain evidence="6 7">CCUG37673</strain>
    </source>
</reference>
<feature type="non-terminal residue" evidence="6">
    <location>
        <position position="1"/>
    </location>
</feature>
<evidence type="ECO:0000256" key="5">
    <source>
        <dbReference type="SAM" id="Phobius"/>
    </source>
</evidence>
<dbReference type="Proteomes" id="UP000220914">
    <property type="component" value="Unassembled WGS sequence"/>
</dbReference>
<dbReference type="AlphaFoldDB" id="A0A2A7N8U3"/>
<proteinExistence type="predicted"/>
<dbReference type="PANTHER" id="PTHR42829">
    <property type="entry name" value="NADH-UBIQUINONE OXIDOREDUCTASE CHAIN 5"/>
    <property type="match status" value="1"/>
</dbReference>
<evidence type="ECO:0000313" key="7">
    <source>
        <dbReference type="Proteomes" id="UP000220914"/>
    </source>
</evidence>
<name>A0A2A7N8U3_MYCAG</name>
<dbReference type="GO" id="GO:0003954">
    <property type="term" value="F:NADH dehydrogenase activity"/>
    <property type="evidence" value="ECO:0007669"/>
    <property type="project" value="TreeGrafter"/>
</dbReference>
<evidence type="ECO:0000256" key="4">
    <source>
        <dbReference type="ARBA" id="ARBA00023136"/>
    </source>
</evidence>
<feature type="transmembrane region" description="Helical" evidence="5">
    <location>
        <begin position="20"/>
        <end position="46"/>
    </location>
</feature>
<evidence type="ECO:0000256" key="2">
    <source>
        <dbReference type="ARBA" id="ARBA00022692"/>
    </source>
</evidence>
<evidence type="ECO:0000313" key="6">
    <source>
        <dbReference type="EMBL" id="PEG40286.1"/>
    </source>
</evidence>
<keyword evidence="2 5" id="KW-0812">Transmembrane</keyword>
<evidence type="ECO:0000256" key="1">
    <source>
        <dbReference type="ARBA" id="ARBA00004141"/>
    </source>
</evidence>
<dbReference type="Gene3D" id="1.20.5.2700">
    <property type="match status" value="1"/>
</dbReference>
<feature type="transmembrane region" description="Helical" evidence="5">
    <location>
        <begin position="58"/>
        <end position="80"/>
    </location>
</feature>